<gene>
    <name evidence="1" type="ORF">HPB50_008468</name>
</gene>
<sequence length="60" mass="6655">MEYPYLFSNHLERLLRERGQEFGEGKVQALTRSRARQIAAQLTDEPSGGETGESAFPAGT</sequence>
<evidence type="ECO:0000313" key="2">
    <source>
        <dbReference type="Proteomes" id="UP000821845"/>
    </source>
</evidence>
<proteinExistence type="predicted"/>
<accession>A0ACB7RVG1</accession>
<organism evidence="1 2">
    <name type="scientific">Hyalomma asiaticum</name>
    <name type="common">Tick</name>
    <dbReference type="NCBI Taxonomy" id="266040"/>
    <lineage>
        <taxon>Eukaryota</taxon>
        <taxon>Metazoa</taxon>
        <taxon>Ecdysozoa</taxon>
        <taxon>Arthropoda</taxon>
        <taxon>Chelicerata</taxon>
        <taxon>Arachnida</taxon>
        <taxon>Acari</taxon>
        <taxon>Parasitiformes</taxon>
        <taxon>Ixodida</taxon>
        <taxon>Ixodoidea</taxon>
        <taxon>Ixodidae</taxon>
        <taxon>Hyalomminae</taxon>
        <taxon>Hyalomma</taxon>
    </lineage>
</organism>
<dbReference type="Proteomes" id="UP000821845">
    <property type="component" value="Chromosome 7"/>
</dbReference>
<keyword evidence="2" id="KW-1185">Reference proteome</keyword>
<reference evidence="1" key="1">
    <citation type="submission" date="2020-05" db="EMBL/GenBank/DDBJ databases">
        <title>Large-scale comparative analyses of tick genomes elucidate their genetic diversity and vector capacities.</title>
        <authorList>
            <person name="Jia N."/>
            <person name="Wang J."/>
            <person name="Shi W."/>
            <person name="Du L."/>
            <person name="Sun Y."/>
            <person name="Zhan W."/>
            <person name="Jiang J."/>
            <person name="Wang Q."/>
            <person name="Zhang B."/>
            <person name="Ji P."/>
            <person name="Sakyi L.B."/>
            <person name="Cui X."/>
            <person name="Yuan T."/>
            <person name="Jiang B."/>
            <person name="Yang W."/>
            <person name="Lam T.T.-Y."/>
            <person name="Chang Q."/>
            <person name="Ding S."/>
            <person name="Wang X."/>
            <person name="Zhu J."/>
            <person name="Ruan X."/>
            <person name="Zhao L."/>
            <person name="Wei J."/>
            <person name="Que T."/>
            <person name="Du C."/>
            <person name="Cheng J."/>
            <person name="Dai P."/>
            <person name="Han X."/>
            <person name="Huang E."/>
            <person name="Gao Y."/>
            <person name="Liu J."/>
            <person name="Shao H."/>
            <person name="Ye R."/>
            <person name="Li L."/>
            <person name="Wei W."/>
            <person name="Wang X."/>
            <person name="Wang C."/>
            <person name="Yang T."/>
            <person name="Huo Q."/>
            <person name="Li W."/>
            <person name="Guo W."/>
            <person name="Chen H."/>
            <person name="Zhou L."/>
            <person name="Ni X."/>
            <person name="Tian J."/>
            <person name="Zhou Y."/>
            <person name="Sheng Y."/>
            <person name="Liu T."/>
            <person name="Pan Y."/>
            <person name="Xia L."/>
            <person name="Li J."/>
            <person name="Zhao F."/>
            <person name="Cao W."/>
        </authorList>
    </citation>
    <scope>NUCLEOTIDE SEQUENCE</scope>
    <source>
        <strain evidence="1">Hyas-2018</strain>
    </source>
</reference>
<evidence type="ECO:0000313" key="1">
    <source>
        <dbReference type="EMBL" id="KAH6925656.1"/>
    </source>
</evidence>
<comment type="caution">
    <text evidence="1">The sequence shown here is derived from an EMBL/GenBank/DDBJ whole genome shotgun (WGS) entry which is preliminary data.</text>
</comment>
<protein>
    <submittedName>
        <fullName evidence="1">Uncharacterized protein</fullName>
    </submittedName>
</protein>
<name>A0ACB7RVG1_HYAAI</name>
<dbReference type="EMBL" id="CM023487">
    <property type="protein sequence ID" value="KAH6925656.1"/>
    <property type="molecule type" value="Genomic_DNA"/>
</dbReference>